<dbReference type="EMBL" id="JANTQA010000070">
    <property type="protein sequence ID" value="KAJ3425513.1"/>
    <property type="molecule type" value="Genomic_DNA"/>
</dbReference>
<reference evidence="15" key="1">
    <citation type="submission" date="2022-08" db="EMBL/GenBank/DDBJ databases">
        <title>Novel sulphate-reducing endosymbionts in the free-living metamonad Anaeramoeba.</title>
        <authorList>
            <person name="Jerlstrom-Hultqvist J."/>
            <person name="Cepicka I."/>
            <person name="Gallot-Lavallee L."/>
            <person name="Salas-Leiva D."/>
            <person name="Curtis B.A."/>
            <person name="Zahonova K."/>
            <person name="Pipaliya S."/>
            <person name="Dacks J."/>
            <person name="Roger A.J."/>
        </authorList>
    </citation>
    <scope>NUCLEOTIDE SEQUENCE</scope>
    <source>
        <strain evidence="15">Busselton2</strain>
    </source>
</reference>
<dbReference type="PROSITE" id="PS50011">
    <property type="entry name" value="PROTEIN_KINASE_DOM"/>
    <property type="match status" value="1"/>
</dbReference>
<evidence type="ECO:0000256" key="13">
    <source>
        <dbReference type="SAM" id="MobiDB-lite"/>
    </source>
</evidence>
<keyword evidence="5 9" id="KW-0067">ATP-binding</keyword>
<feature type="active site" description="Proton acceptor" evidence="8">
    <location>
        <position position="757"/>
    </location>
</feature>
<dbReference type="CDD" id="cd14007">
    <property type="entry name" value="STKc_Aurora"/>
    <property type="match status" value="1"/>
</dbReference>
<dbReference type="PANTHER" id="PTHR24350">
    <property type="entry name" value="SERINE/THREONINE-PROTEIN KINASE IAL-RELATED"/>
    <property type="match status" value="1"/>
</dbReference>
<evidence type="ECO:0000256" key="9">
    <source>
        <dbReference type="PIRSR" id="PIRSR630616-2"/>
    </source>
</evidence>
<feature type="compositionally biased region" description="Basic and acidic residues" evidence="13">
    <location>
        <begin position="512"/>
        <end position="531"/>
    </location>
</feature>
<dbReference type="GO" id="GO:0004674">
    <property type="term" value="F:protein serine/threonine kinase activity"/>
    <property type="evidence" value="ECO:0007669"/>
    <property type="project" value="UniProtKB-KW"/>
</dbReference>
<dbReference type="AlphaFoldDB" id="A0AAV7Y6V9"/>
<dbReference type="Proteomes" id="UP001146793">
    <property type="component" value="Unassembled WGS sequence"/>
</dbReference>
<organism evidence="15 16">
    <name type="scientific">Anaeramoeba flamelloides</name>
    <dbReference type="NCBI Taxonomy" id="1746091"/>
    <lineage>
        <taxon>Eukaryota</taxon>
        <taxon>Metamonada</taxon>
        <taxon>Anaeramoebidae</taxon>
        <taxon>Anaeramoeba</taxon>
    </lineage>
</organism>
<feature type="region of interest" description="Disordered" evidence="13">
    <location>
        <begin position="340"/>
        <end position="490"/>
    </location>
</feature>
<evidence type="ECO:0000256" key="12">
    <source>
        <dbReference type="RuleBase" id="RU367134"/>
    </source>
</evidence>
<feature type="region of interest" description="Disordered" evidence="13">
    <location>
        <begin position="510"/>
        <end position="607"/>
    </location>
</feature>
<dbReference type="FunFam" id="1.10.510.10:FF:000235">
    <property type="entry name" value="Serine/threonine-protein kinase ark1"/>
    <property type="match status" value="1"/>
</dbReference>
<dbReference type="SMART" id="SM00220">
    <property type="entry name" value="S_TKc"/>
    <property type="match status" value="1"/>
</dbReference>
<proteinExistence type="inferred from homology"/>
<dbReference type="FunFam" id="3.30.200.20:FF:000042">
    <property type="entry name" value="Aurora kinase A"/>
    <property type="match status" value="1"/>
</dbReference>
<dbReference type="GO" id="GO:0005524">
    <property type="term" value="F:ATP binding"/>
    <property type="evidence" value="ECO:0007669"/>
    <property type="project" value="UniProtKB-UniRule"/>
</dbReference>
<keyword evidence="2 12" id="KW-0808">Transferase</keyword>
<comment type="catalytic activity">
    <reaction evidence="7 12">
        <text>L-seryl-[protein] + ATP = O-phospho-L-seryl-[protein] + ADP + H(+)</text>
        <dbReference type="Rhea" id="RHEA:17989"/>
        <dbReference type="Rhea" id="RHEA-COMP:9863"/>
        <dbReference type="Rhea" id="RHEA-COMP:11604"/>
        <dbReference type="ChEBI" id="CHEBI:15378"/>
        <dbReference type="ChEBI" id="CHEBI:29999"/>
        <dbReference type="ChEBI" id="CHEBI:30616"/>
        <dbReference type="ChEBI" id="CHEBI:83421"/>
        <dbReference type="ChEBI" id="CHEBI:456216"/>
        <dbReference type="EC" id="2.7.11.1"/>
    </reaction>
</comment>
<keyword evidence="1 12" id="KW-0723">Serine/threonine-protein kinase</keyword>
<comment type="catalytic activity">
    <reaction evidence="6 12">
        <text>L-threonyl-[protein] + ATP = O-phospho-L-threonyl-[protein] + ADP + H(+)</text>
        <dbReference type="Rhea" id="RHEA:46608"/>
        <dbReference type="Rhea" id="RHEA-COMP:11060"/>
        <dbReference type="Rhea" id="RHEA-COMP:11605"/>
        <dbReference type="ChEBI" id="CHEBI:15378"/>
        <dbReference type="ChEBI" id="CHEBI:30013"/>
        <dbReference type="ChEBI" id="CHEBI:30616"/>
        <dbReference type="ChEBI" id="CHEBI:61977"/>
        <dbReference type="ChEBI" id="CHEBI:456216"/>
        <dbReference type="EC" id="2.7.11.1"/>
    </reaction>
</comment>
<evidence type="ECO:0000256" key="4">
    <source>
        <dbReference type="ARBA" id="ARBA00022777"/>
    </source>
</evidence>
<dbReference type="PROSITE" id="PS00107">
    <property type="entry name" value="PROTEIN_KINASE_ATP"/>
    <property type="match status" value="1"/>
</dbReference>
<dbReference type="Pfam" id="PF00069">
    <property type="entry name" value="Pkinase"/>
    <property type="match status" value="1"/>
</dbReference>
<feature type="compositionally biased region" description="Basic residues" evidence="13">
    <location>
        <begin position="396"/>
        <end position="435"/>
    </location>
</feature>
<evidence type="ECO:0000256" key="3">
    <source>
        <dbReference type="ARBA" id="ARBA00022741"/>
    </source>
</evidence>
<comment type="caution">
    <text evidence="15">The sequence shown here is derived from an EMBL/GenBank/DDBJ whole genome shotgun (WGS) entry which is preliminary data.</text>
</comment>
<evidence type="ECO:0000256" key="6">
    <source>
        <dbReference type="ARBA" id="ARBA00047899"/>
    </source>
</evidence>
<feature type="region of interest" description="Disordered" evidence="13">
    <location>
        <begin position="1"/>
        <end position="30"/>
    </location>
</feature>
<feature type="binding site" evidence="9 11">
    <location>
        <position position="663"/>
    </location>
    <ligand>
        <name>ATP</name>
        <dbReference type="ChEBI" id="CHEBI:30616"/>
    </ligand>
</feature>
<evidence type="ECO:0000256" key="11">
    <source>
        <dbReference type="PROSITE-ProRule" id="PRU10141"/>
    </source>
</evidence>
<name>A0AAV7Y6V9_9EUKA</name>
<evidence type="ECO:0000313" key="15">
    <source>
        <dbReference type="EMBL" id="KAJ3425513.1"/>
    </source>
</evidence>
<evidence type="ECO:0000256" key="7">
    <source>
        <dbReference type="ARBA" id="ARBA00048679"/>
    </source>
</evidence>
<dbReference type="InterPro" id="IPR011009">
    <property type="entry name" value="Kinase-like_dom_sf"/>
</dbReference>
<feature type="compositionally biased region" description="Basic and acidic residues" evidence="13">
    <location>
        <begin position="436"/>
        <end position="452"/>
    </location>
</feature>
<evidence type="ECO:0000256" key="1">
    <source>
        <dbReference type="ARBA" id="ARBA00022527"/>
    </source>
</evidence>
<evidence type="ECO:0000256" key="8">
    <source>
        <dbReference type="PIRSR" id="PIRSR630616-1"/>
    </source>
</evidence>
<dbReference type="InterPro" id="IPR000719">
    <property type="entry name" value="Prot_kinase_dom"/>
</dbReference>
<gene>
    <name evidence="15" type="ORF">M0812_27958</name>
</gene>
<dbReference type="InterPro" id="IPR008271">
    <property type="entry name" value="Ser/Thr_kinase_AS"/>
</dbReference>
<comment type="similarity">
    <text evidence="12">Belongs to the protein kinase superfamily. Ser/Thr protein kinase family. Aurora subfamily.</text>
</comment>
<feature type="binding site" evidence="9">
    <location>
        <position position="775"/>
    </location>
    <ligand>
        <name>ATP</name>
        <dbReference type="ChEBI" id="CHEBI:30616"/>
    </ligand>
</feature>
<feature type="compositionally biased region" description="Acidic residues" evidence="13">
    <location>
        <begin position="549"/>
        <end position="560"/>
    </location>
</feature>
<protein>
    <recommendedName>
        <fullName evidence="12">Aurora kinase</fullName>
        <ecNumber evidence="12">2.7.11.1</ecNumber>
    </recommendedName>
</protein>
<dbReference type="InterPro" id="IPR017441">
    <property type="entry name" value="Protein_kinase_ATP_BS"/>
</dbReference>
<keyword evidence="3 9" id="KW-0547">Nucleotide-binding</keyword>
<feature type="binding site" evidence="9">
    <location>
        <begin position="761"/>
        <end position="762"/>
    </location>
    <ligand>
        <name>ATP</name>
        <dbReference type="ChEBI" id="CHEBI:30616"/>
    </ligand>
</feature>
<feature type="cross-link" description="Glycyl lysine isopeptide (Lys-Gly) (interchain with G-Cter in SUMO2)" evidence="10">
    <location>
        <position position="759"/>
    </location>
</feature>
<keyword evidence="4 12" id="KW-0418">Kinase</keyword>
<feature type="compositionally biased region" description="Polar residues" evidence="13">
    <location>
        <begin position="340"/>
        <end position="351"/>
    </location>
</feature>
<feature type="domain" description="Protein kinase" evidence="14">
    <location>
        <begin position="634"/>
        <end position="884"/>
    </location>
</feature>
<feature type="compositionally biased region" description="Low complexity" evidence="13">
    <location>
        <begin position="383"/>
        <end position="394"/>
    </location>
</feature>
<evidence type="ECO:0000313" key="16">
    <source>
        <dbReference type="Proteomes" id="UP001146793"/>
    </source>
</evidence>
<dbReference type="PROSITE" id="PS00108">
    <property type="entry name" value="PROTEIN_KINASE_ST"/>
    <property type="match status" value="1"/>
</dbReference>
<evidence type="ECO:0000256" key="10">
    <source>
        <dbReference type="PIRSR" id="PIRSR630616-3"/>
    </source>
</evidence>
<feature type="compositionally biased region" description="Low complexity" evidence="13">
    <location>
        <begin position="533"/>
        <end position="546"/>
    </location>
</feature>
<feature type="compositionally biased region" description="Basic residues" evidence="13">
    <location>
        <begin position="354"/>
        <end position="374"/>
    </location>
</feature>
<dbReference type="SUPFAM" id="SSF56112">
    <property type="entry name" value="Protein kinase-like (PK-like)"/>
    <property type="match status" value="1"/>
</dbReference>
<evidence type="ECO:0000259" key="14">
    <source>
        <dbReference type="PROSITE" id="PS50011"/>
    </source>
</evidence>
<dbReference type="EC" id="2.7.11.1" evidence="12"/>
<feature type="binding site" evidence="9">
    <location>
        <begin position="712"/>
        <end position="714"/>
    </location>
    <ligand>
        <name>ATP</name>
        <dbReference type="ChEBI" id="CHEBI:30616"/>
    </ligand>
</feature>
<evidence type="ECO:0000256" key="2">
    <source>
        <dbReference type="ARBA" id="ARBA00022679"/>
    </source>
</evidence>
<feature type="compositionally biased region" description="Basic residues" evidence="13">
    <location>
        <begin position="577"/>
        <end position="600"/>
    </location>
</feature>
<sequence>MTDNFSSLMIPTERSDFDESSRNPLRNRNRYYSLSSDSEKYIHNKKENSNCEEKITASENIIPKIRSDNSVSTGLVRLRSRLRASTIGLSNGILPNNLFNKEDYSMKKTKKKKKIGRRTQSLDPNTIISYQESPKMKTKPKEDNTNIFNFMSSSNFNFKEKKVEEKPIENSNQNQFSIYKRKNKLAKNSVEVDNLNTNQFQNQDQEKGEQQAKQREQIELVEQREQGEEEKKINLGIIKGKKKTNKINLKKQKKGTTLRKKNQKTKKKSGTLEITRIYDPVTKKWTFSTSKSKNLNFEKQNGNKKENIEIRKKKILKKRVLKKNLAKGINKKKITKPQNTLQTKGTKEFTNQPIKKKKKRRIQPKKLTTKKGKFPIKNISPTKLSKISKSKNSNTRIRRLNKPKKLKRIIKSKSQKPKINRTKNLQMKKKIKRETKKVDPRQTKKEDQRIREEEEPQQEQTKPENEKQLLPNQLGSIIPNNQKKTMNSRRESQILVMKVFQRNALQKLQKIQQDKDSKEKQFKQRYNKDQEYQIEQQQQQQQQQQYVKEEEEEEEEEEYNGEGYDKEDYGYEQQQKPLKKKSKTINKKKQTKSLNKRSIKKNTLTNCNKNVKKITRKTPLSILDQKTQWSKSDLIVGRALGKGQFGNVYLAKEKKSKEFVALKVLFKNKLREIDAEHQLKREVEVQSQLKHKNVLGMYGHYQDNVRVYLVLEYAGGGELFKQLCKVKRFEEPLAANYIASLASALSYCHSKNVIHRDIKPENILIGKNGELKIADFGWSVLAEEARRTTFCGTLDYLSPEMIDGDGYGQTIDVWSVGILLYEFLVGKPPFEARGTSQTYKNIQNAQLRIPNYVSHGAKDLIKKLLKKDPEKRLNLHQVLKHKWILEHVDPDKLDELERIKF</sequence>
<feature type="compositionally biased region" description="Polar residues" evidence="13">
    <location>
        <begin position="470"/>
        <end position="485"/>
    </location>
</feature>
<dbReference type="InterPro" id="IPR030616">
    <property type="entry name" value="Aur-like"/>
</dbReference>
<evidence type="ECO:0000256" key="5">
    <source>
        <dbReference type="ARBA" id="ARBA00022840"/>
    </source>
</evidence>
<accession>A0AAV7Y6V9</accession>
<dbReference type="Gene3D" id="1.10.510.10">
    <property type="entry name" value="Transferase(Phosphotransferase) domain 1"/>
    <property type="match status" value="1"/>
</dbReference>